<proteinExistence type="predicted"/>
<dbReference type="AlphaFoldDB" id="A0A667GNM2"/>
<reference evidence="1" key="2">
    <citation type="submission" date="2025-09" db="UniProtKB">
        <authorList>
            <consortium name="Ensembl"/>
        </authorList>
    </citation>
    <scope>IDENTIFICATION</scope>
</reference>
<name>A0A667GNM2_LYNCA</name>
<dbReference type="Ensembl" id="ENSLCNT00005018906.1">
    <property type="protein sequence ID" value="ENSLCNP00005016846.1"/>
    <property type="gene ID" value="ENSLCNG00005011101.1"/>
</dbReference>
<keyword evidence="2" id="KW-1185">Reference proteome</keyword>
<dbReference type="Proteomes" id="UP000472241">
    <property type="component" value="Unplaced"/>
</dbReference>
<evidence type="ECO:0000313" key="2">
    <source>
        <dbReference type="Proteomes" id="UP000472241"/>
    </source>
</evidence>
<accession>A0A667GNM2</accession>
<organism evidence="1 2">
    <name type="scientific">Lynx canadensis</name>
    <name type="common">Canada lynx</name>
    <name type="synonym">Felis canadensis</name>
    <dbReference type="NCBI Taxonomy" id="61383"/>
    <lineage>
        <taxon>Eukaryota</taxon>
        <taxon>Metazoa</taxon>
        <taxon>Chordata</taxon>
        <taxon>Craniata</taxon>
        <taxon>Vertebrata</taxon>
        <taxon>Euteleostomi</taxon>
        <taxon>Mammalia</taxon>
        <taxon>Eutheria</taxon>
        <taxon>Laurasiatheria</taxon>
        <taxon>Carnivora</taxon>
        <taxon>Feliformia</taxon>
        <taxon>Felidae</taxon>
        <taxon>Felinae</taxon>
        <taxon>Lynx</taxon>
    </lineage>
</organism>
<sequence length="75" mass="8380">VRIISVVSIYVAENVDLLLESIQYCRRYVGEPRMYFGILLPHAASCIINPTVWLADFLLPAQQAPAHCPKIGTSH</sequence>
<protein>
    <submittedName>
        <fullName evidence="1">Uncharacterized protein</fullName>
    </submittedName>
</protein>
<evidence type="ECO:0000313" key="1">
    <source>
        <dbReference type="Ensembl" id="ENSLCNP00005016846.1"/>
    </source>
</evidence>
<reference evidence="1" key="1">
    <citation type="submission" date="2025-08" db="UniProtKB">
        <authorList>
            <consortium name="Ensembl"/>
        </authorList>
    </citation>
    <scope>IDENTIFICATION</scope>
</reference>